<evidence type="ECO:0000259" key="1">
    <source>
        <dbReference type="Pfam" id="PF04168"/>
    </source>
</evidence>
<evidence type="ECO:0000313" key="3">
    <source>
        <dbReference type="Proteomes" id="UP001481413"/>
    </source>
</evidence>
<evidence type="ECO:0000313" key="2">
    <source>
        <dbReference type="EMBL" id="GAA6144908.1"/>
    </source>
</evidence>
<dbReference type="InterPro" id="IPR051680">
    <property type="entry name" value="ATP-dep_Glu-Cys_Ligase-2"/>
</dbReference>
<dbReference type="Pfam" id="PF04168">
    <property type="entry name" value="Alpha-E"/>
    <property type="match status" value="1"/>
</dbReference>
<dbReference type="PANTHER" id="PTHR34595">
    <property type="entry name" value="BLR5612 PROTEIN"/>
    <property type="match status" value="1"/>
</dbReference>
<gene>
    <name evidence="2" type="ORF">NBRC116585_10250</name>
</gene>
<proteinExistence type="predicted"/>
<reference evidence="2 3" key="1">
    <citation type="submission" date="2024-04" db="EMBL/GenBank/DDBJ databases">
        <title>Draft genome sequence of Thalassolituus maritimus NBRC 116585.</title>
        <authorList>
            <person name="Miyakawa T."/>
            <person name="Kusuya Y."/>
            <person name="Miura T."/>
        </authorList>
    </citation>
    <scope>NUCLEOTIDE SEQUENCE [LARGE SCALE GENOMIC DNA]</scope>
    <source>
        <strain evidence="2 3">5NW40-0001</strain>
    </source>
</reference>
<dbReference type="RefSeq" id="WP_353293844.1">
    <property type="nucleotide sequence ID" value="NZ_BAABWH010000002.1"/>
</dbReference>
<organism evidence="2 3">
    <name type="scientific">Thalassolituus maritimus</name>
    <dbReference type="NCBI Taxonomy" id="484498"/>
    <lineage>
        <taxon>Bacteria</taxon>
        <taxon>Pseudomonadati</taxon>
        <taxon>Pseudomonadota</taxon>
        <taxon>Gammaproteobacteria</taxon>
        <taxon>Oceanospirillales</taxon>
        <taxon>Oceanospirillaceae</taxon>
        <taxon>Thalassolituus</taxon>
    </lineage>
</organism>
<dbReference type="Proteomes" id="UP001481413">
    <property type="component" value="Unassembled WGS sequence"/>
</dbReference>
<name>A0ABP9ZXN6_9GAMM</name>
<comment type="caution">
    <text evidence="2">The sequence shown here is derived from an EMBL/GenBank/DDBJ whole genome shotgun (WGS) entry which is preliminary data.</text>
</comment>
<dbReference type="EMBL" id="BAABWH010000002">
    <property type="protein sequence ID" value="GAA6144908.1"/>
    <property type="molecule type" value="Genomic_DNA"/>
</dbReference>
<keyword evidence="3" id="KW-1185">Reference proteome</keyword>
<protein>
    <recommendedName>
        <fullName evidence="1">DUF403 domain-containing protein</fullName>
    </recommendedName>
</protein>
<accession>A0ABP9ZXN6</accession>
<dbReference type="PANTHER" id="PTHR34595:SF7">
    <property type="entry name" value="SLL1039 PROTEIN"/>
    <property type="match status" value="1"/>
</dbReference>
<dbReference type="InterPro" id="IPR007296">
    <property type="entry name" value="DUF403"/>
</dbReference>
<feature type="domain" description="DUF403" evidence="1">
    <location>
        <begin position="1"/>
        <end position="307"/>
    </location>
</feature>
<sequence length="318" mass="36556">MLSKVAERIFWAARYLERVESTARMLSIYDTLLFDLPKQINFGWYNLIVINSLEQDFNERYSVQDERNVVKFLVGDDTNPSSIVTSLKAIRENIRTTRDVIPADTWELVNELSQYVEGNIQQGINRRDRHEFLGNIISACQQIIGLWQVNMARDSAWEMLKLGQNLERADMTTRNLDAATAAIMQIEDDDFAVNSEQIIWGNVLRSLSADQPYRRAMRSSVKGWLVCTFLLSDARFPRSVGFCLDRMIEAAKSLPRSEKIIADIRALHKTVTERDDDSPPGADMRDALNELQISLQYLHFTLSRTWFLSDQEPLAVAQ</sequence>